<proteinExistence type="inferred from homology"/>
<evidence type="ECO:0000256" key="3">
    <source>
        <dbReference type="ARBA" id="ARBA00022603"/>
    </source>
</evidence>
<name>A0ABQ1GM67_9GAMM</name>
<organism evidence="8 9">
    <name type="scientific">Dyella nitratireducens</name>
    <dbReference type="NCBI Taxonomy" id="1849580"/>
    <lineage>
        <taxon>Bacteria</taxon>
        <taxon>Pseudomonadati</taxon>
        <taxon>Pseudomonadota</taxon>
        <taxon>Gammaproteobacteria</taxon>
        <taxon>Lysobacterales</taxon>
        <taxon>Rhodanobacteraceae</taxon>
        <taxon>Dyella</taxon>
    </lineage>
</organism>
<reference evidence="9" key="1">
    <citation type="journal article" date="2019" name="Int. J. Syst. Evol. Microbiol.">
        <title>The Global Catalogue of Microorganisms (GCM) 10K type strain sequencing project: providing services to taxonomists for standard genome sequencing and annotation.</title>
        <authorList>
            <consortium name="The Broad Institute Genomics Platform"/>
            <consortium name="The Broad Institute Genome Sequencing Center for Infectious Disease"/>
            <person name="Wu L."/>
            <person name="Ma J."/>
        </authorList>
    </citation>
    <scope>NUCLEOTIDE SEQUENCE [LARGE SCALE GENOMIC DNA]</scope>
    <source>
        <strain evidence="9">CGMCC 1.15439</strain>
    </source>
</reference>
<comment type="catalytic activity">
    <reaction evidence="6">
        <text>a 2'-deoxyadenosine in DNA + S-adenosyl-L-methionine = an N(6)-methyl-2'-deoxyadenosine in DNA + S-adenosyl-L-homocysteine + H(+)</text>
        <dbReference type="Rhea" id="RHEA:15197"/>
        <dbReference type="Rhea" id="RHEA-COMP:12418"/>
        <dbReference type="Rhea" id="RHEA-COMP:12419"/>
        <dbReference type="ChEBI" id="CHEBI:15378"/>
        <dbReference type="ChEBI" id="CHEBI:57856"/>
        <dbReference type="ChEBI" id="CHEBI:59789"/>
        <dbReference type="ChEBI" id="CHEBI:90615"/>
        <dbReference type="ChEBI" id="CHEBI:90616"/>
        <dbReference type="EC" id="2.1.1.72"/>
    </reaction>
</comment>
<comment type="caution">
    <text evidence="8">The sequence shown here is derived from an EMBL/GenBank/DDBJ whole genome shotgun (WGS) entry which is preliminary data.</text>
</comment>
<accession>A0ABQ1GM67</accession>
<dbReference type="PRINTS" id="PR00505">
    <property type="entry name" value="D12N6MTFRASE"/>
</dbReference>
<dbReference type="InterPro" id="IPR012327">
    <property type="entry name" value="MeTrfase_D12"/>
</dbReference>
<dbReference type="RefSeq" id="WP_188797028.1">
    <property type="nucleotide sequence ID" value="NZ_BMJA01000004.1"/>
</dbReference>
<evidence type="ECO:0000313" key="8">
    <source>
        <dbReference type="EMBL" id="GGA46566.1"/>
    </source>
</evidence>
<dbReference type="Gene3D" id="3.40.50.150">
    <property type="entry name" value="Vaccinia Virus protein VP39"/>
    <property type="match status" value="1"/>
</dbReference>
<dbReference type="SUPFAM" id="SSF53335">
    <property type="entry name" value="S-adenosyl-L-methionine-dependent methyltransferases"/>
    <property type="match status" value="1"/>
</dbReference>
<sequence length="311" mass="35473">MPINHSPLRYPGGKAALAPFLKALIQENGLGTVSYAEPYCGGSGAALELLFEGIVDAVYLNDIDPAIYSFWRTIVRDPEAFCSLIASTPITIDEWHVQREYYLRYRTRVGPKLAFAAFYLNRTNRSGILAAGPIGGRAQTGKWLLGARFNKEELIKKIKRIARYADRIHVSQLDAIEFLKDTINPLKKQILVYLDPPYYVQGQSLYTNHYGPDDHAAIAKFVQKKLNKPWVVSYDNHPKIEQLYGTCERVDYGIRYSAQARYFGRELIVISDKLQMTDITDPLSVDRLQSQQRKRENDVSRRAMWRQAGHA</sequence>
<evidence type="ECO:0000256" key="6">
    <source>
        <dbReference type="ARBA" id="ARBA00047942"/>
    </source>
</evidence>
<evidence type="ECO:0000256" key="4">
    <source>
        <dbReference type="ARBA" id="ARBA00022679"/>
    </source>
</evidence>
<feature type="region of interest" description="Disordered" evidence="7">
    <location>
        <begin position="287"/>
        <end position="311"/>
    </location>
</feature>
<dbReference type="InterPro" id="IPR012263">
    <property type="entry name" value="M_m6A_EcoRV"/>
</dbReference>
<dbReference type="GO" id="GO:0032259">
    <property type="term" value="P:methylation"/>
    <property type="evidence" value="ECO:0007669"/>
    <property type="project" value="UniProtKB-KW"/>
</dbReference>
<dbReference type="InterPro" id="IPR029063">
    <property type="entry name" value="SAM-dependent_MTases_sf"/>
</dbReference>
<dbReference type="PANTHER" id="PTHR30481:SF2">
    <property type="entry name" value="SITE-SPECIFIC DNA-METHYLTRANSFERASE (ADENINE-SPECIFIC)"/>
    <property type="match status" value="1"/>
</dbReference>
<evidence type="ECO:0000313" key="9">
    <source>
        <dbReference type="Proteomes" id="UP000620046"/>
    </source>
</evidence>
<keyword evidence="3 8" id="KW-0489">Methyltransferase</keyword>
<evidence type="ECO:0000256" key="7">
    <source>
        <dbReference type="SAM" id="MobiDB-lite"/>
    </source>
</evidence>
<keyword evidence="9" id="KW-1185">Reference proteome</keyword>
<dbReference type="PANTHER" id="PTHR30481">
    <property type="entry name" value="DNA ADENINE METHYLASE"/>
    <property type="match status" value="1"/>
</dbReference>
<evidence type="ECO:0000256" key="1">
    <source>
        <dbReference type="ARBA" id="ARBA00006594"/>
    </source>
</evidence>
<evidence type="ECO:0000256" key="5">
    <source>
        <dbReference type="ARBA" id="ARBA00022691"/>
    </source>
</evidence>
<comment type="similarity">
    <text evidence="1">Belongs to the N(4)/N(6)-methyltransferase family.</text>
</comment>
<keyword evidence="5" id="KW-0949">S-adenosyl-L-methionine</keyword>
<dbReference type="InterPro" id="IPR023095">
    <property type="entry name" value="Ade_MeTrfase_dom_2"/>
</dbReference>
<dbReference type="Proteomes" id="UP000620046">
    <property type="component" value="Unassembled WGS sequence"/>
</dbReference>
<keyword evidence="4" id="KW-0808">Transferase</keyword>
<dbReference type="EC" id="2.1.1.72" evidence="2"/>
<gene>
    <name evidence="8" type="ORF">GCM10010981_39640</name>
</gene>
<evidence type="ECO:0000256" key="2">
    <source>
        <dbReference type="ARBA" id="ARBA00011900"/>
    </source>
</evidence>
<dbReference type="Pfam" id="PF02086">
    <property type="entry name" value="MethyltransfD12"/>
    <property type="match status" value="1"/>
</dbReference>
<dbReference type="EMBL" id="BMJA01000004">
    <property type="protein sequence ID" value="GGA46566.1"/>
    <property type="molecule type" value="Genomic_DNA"/>
</dbReference>
<dbReference type="GO" id="GO:0008168">
    <property type="term" value="F:methyltransferase activity"/>
    <property type="evidence" value="ECO:0007669"/>
    <property type="project" value="UniProtKB-KW"/>
</dbReference>
<dbReference type="PIRSF" id="PIRSF000398">
    <property type="entry name" value="M_m6A_EcoRV"/>
    <property type="match status" value="1"/>
</dbReference>
<dbReference type="Gene3D" id="1.10.1020.10">
    <property type="entry name" value="Adenine-specific Methyltransferase, Domain 2"/>
    <property type="match status" value="1"/>
</dbReference>
<protein>
    <recommendedName>
        <fullName evidence="2">site-specific DNA-methyltransferase (adenine-specific)</fullName>
        <ecNumber evidence="2">2.1.1.72</ecNumber>
    </recommendedName>
</protein>